<accession>A0A433DG13</accession>
<reference evidence="1 2" key="1">
    <citation type="journal article" date="2018" name="New Phytol.">
        <title>Phylogenomics of Endogonaceae and evolution of mycorrhizas within Mucoromycota.</title>
        <authorList>
            <person name="Chang Y."/>
            <person name="Desiro A."/>
            <person name="Na H."/>
            <person name="Sandor L."/>
            <person name="Lipzen A."/>
            <person name="Clum A."/>
            <person name="Barry K."/>
            <person name="Grigoriev I.V."/>
            <person name="Martin F.M."/>
            <person name="Stajich J.E."/>
            <person name="Smith M.E."/>
            <person name="Bonito G."/>
            <person name="Spatafora J.W."/>
        </authorList>
    </citation>
    <scope>NUCLEOTIDE SEQUENCE [LARGE SCALE GENOMIC DNA]</scope>
    <source>
        <strain evidence="1 2">GMNB39</strain>
    </source>
</reference>
<protein>
    <submittedName>
        <fullName evidence="1">Uncharacterized protein</fullName>
    </submittedName>
</protein>
<evidence type="ECO:0000313" key="1">
    <source>
        <dbReference type="EMBL" id="RUP49778.1"/>
    </source>
</evidence>
<name>A0A433DG13_9FUNG</name>
<evidence type="ECO:0000313" key="2">
    <source>
        <dbReference type="Proteomes" id="UP000268093"/>
    </source>
</evidence>
<dbReference type="Proteomes" id="UP000268093">
    <property type="component" value="Unassembled WGS sequence"/>
</dbReference>
<gene>
    <name evidence="1" type="ORF">BC936DRAFT_141512</name>
</gene>
<organism evidence="1 2">
    <name type="scientific">Jimgerdemannia flammicorona</name>
    <dbReference type="NCBI Taxonomy" id="994334"/>
    <lineage>
        <taxon>Eukaryota</taxon>
        <taxon>Fungi</taxon>
        <taxon>Fungi incertae sedis</taxon>
        <taxon>Mucoromycota</taxon>
        <taxon>Mucoromycotina</taxon>
        <taxon>Endogonomycetes</taxon>
        <taxon>Endogonales</taxon>
        <taxon>Endogonaceae</taxon>
        <taxon>Jimgerdemannia</taxon>
    </lineage>
</organism>
<proteinExistence type="predicted"/>
<keyword evidence="2" id="KW-1185">Reference proteome</keyword>
<sequence>MLKLCLCIGSPAIEPVHFWERCTYDKRPRVKCNHVCRVEGEYYLHILEKHLDLQCPQCLVKFQGTKAYRKHKHPEGLSPPPEYPDMYDGEHACCPYCGEWLTVAEYRAHVNTCQRLRVHAKLS</sequence>
<dbReference type="EMBL" id="RBNI01001984">
    <property type="protein sequence ID" value="RUP49778.1"/>
    <property type="molecule type" value="Genomic_DNA"/>
</dbReference>
<comment type="caution">
    <text evidence="1">The sequence shown here is derived from an EMBL/GenBank/DDBJ whole genome shotgun (WGS) entry which is preliminary data.</text>
</comment>